<dbReference type="Proteomes" id="UP000009282">
    <property type="component" value="Chromosome"/>
</dbReference>
<reference evidence="1 2" key="1">
    <citation type="journal article" date="2011" name="J. Bacteriol.">
        <title>Complete genome sequence of seawater bacterium Glaciecola nitratireducens FR1064T.</title>
        <authorList>
            <person name="Bian F."/>
            <person name="Qin Q.L."/>
            <person name="Xie B.B."/>
            <person name="Shu Y.L."/>
            <person name="Zhang X.Y."/>
            <person name="Yu Y."/>
            <person name="Chen B."/>
            <person name="Chen X.L."/>
            <person name="Zhou B.C."/>
            <person name="Zhang Y.Z."/>
        </authorList>
    </citation>
    <scope>NUCLEOTIDE SEQUENCE [LARGE SCALE GENOMIC DNA]</scope>
    <source>
        <strain evidence="2">JCM 12485 / KCTC 12276 / FR1064</strain>
    </source>
</reference>
<evidence type="ECO:0008006" key="3">
    <source>
        <dbReference type="Google" id="ProtNLM"/>
    </source>
</evidence>
<dbReference type="STRING" id="1085623.GNIT_1665"/>
<evidence type="ECO:0000313" key="2">
    <source>
        <dbReference type="Proteomes" id="UP000009282"/>
    </source>
</evidence>
<name>G4QLB4_GLANF</name>
<organism evidence="1 2">
    <name type="scientific">Glaciecola nitratireducens (strain JCM 12485 / KCTC 12276 / FR1064)</name>
    <dbReference type="NCBI Taxonomy" id="1085623"/>
    <lineage>
        <taxon>Bacteria</taxon>
        <taxon>Pseudomonadati</taxon>
        <taxon>Pseudomonadota</taxon>
        <taxon>Gammaproteobacteria</taxon>
        <taxon>Alteromonadales</taxon>
        <taxon>Alteromonadaceae</taxon>
        <taxon>Brumicola</taxon>
    </lineage>
</organism>
<evidence type="ECO:0000313" key="1">
    <source>
        <dbReference type="EMBL" id="AEP29781.1"/>
    </source>
</evidence>
<dbReference type="RefSeq" id="WP_014108655.1">
    <property type="nucleotide sequence ID" value="NC_016041.1"/>
</dbReference>
<dbReference type="Gene3D" id="3.30.530.20">
    <property type="match status" value="1"/>
</dbReference>
<protein>
    <recommendedName>
        <fullName evidence="3">START domain-containing protein</fullName>
    </recommendedName>
</protein>
<dbReference type="HOGENOM" id="CLU_1303427_0_0_6"/>
<dbReference type="InterPro" id="IPR023393">
    <property type="entry name" value="START-like_dom_sf"/>
</dbReference>
<sequence length="211" mass="23690">MNKSLVAKDIISKGSKWLILLLVAFAPLVNAAKEQPAIDISIIDIDGQWQVEAKMQIQLSAVDFIKLLDSAPKNCSWMHNCKSVTLLKKSEENVREIQTRFDSPWPFSDRLMLTKSVIEYNQDHSEVAVYVSESGLLPSADELNNTVLVKNPKGTWRVSRVGEHYELSYIGSADADIAIPAFLLKHTLLSATQKTFENIYRLSLSKIKDAQ</sequence>
<gene>
    <name evidence="1" type="ordered locus">GNIT_1665</name>
</gene>
<proteinExistence type="predicted"/>
<keyword evidence="2" id="KW-1185">Reference proteome</keyword>
<dbReference type="SUPFAM" id="SSF55961">
    <property type="entry name" value="Bet v1-like"/>
    <property type="match status" value="1"/>
</dbReference>
<dbReference type="OrthoDB" id="5734556at2"/>
<dbReference type="eggNOG" id="ENOG503302V">
    <property type="taxonomic scope" value="Bacteria"/>
</dbReference>
<accession>G4QLB4</accession>
<dbReference type="KEGG" id="gni:GNIT_1665"/>
<dbReference type="AlphaFoldDB" id="G4QLB4"/>
<dbReference type="EMBL" id="CP003060">
    <property type="protein sequence ID" value="AEP29781.1"/>
    <property type="molecule type" value="Genomic_DNA"/>
</dbReference>